<feature type="compositionally biased region" description="Basic and acidic residues" evidence="1">
    <location>
        <begin position="292"/>
        <end position="301"/>
    </location>
</feature>
<feature type="compositionally biased region" description="Basic and acidic residues" evidence="1">
    <location>
        <begin position="482"/>
        <end position="498"/>
    </location>
</feature>
<feature type="compositionally biased region" description="Low complexity" evidence="1">
    <location>
        <begin position="452"/>
        <end position="467"/>
    </location>
</feature>
<feature type="compositionally biased region" description="Basic and acidic residues" evidence="1">
    <location>
        <begin position="414"/>
        <end position="450"/>
    </location>
</feature>
<keyword evidence="3" id="KW-1185">Reference proteome</keyword>
<comment type="caution">
    <text evidence="2">The sequence shown here is derived from an EMBL/GenBank/DDBJ whole genome shotgun (WGS) entry which is preliminary data.</text>
</comment>
<sequence length="536" mass="58846">MAPTHLHVKFGAGRPPPIAAGLPFAHDVDPARDQLPDTLKTDVQREGVLRYLRQNFPEGSYVFDVVHERESDGMYVLVTKNWARSVGDSKLHLSLYVYQEDSHVATWHAYTDRSISYSREGDENDPPPEGDDPYSTPEALATAGQVTSPAPPPESDDRPRFDRPAAAPDSDEEGVEPPFDLSEISKPAVPSRSKRAEKAASEDEAKPSAATASRSSRSSRSTRRTVPSDDEHSAAGGDHVDLSKPAYPIVKSKPVERSSDGSIDPRDSTVVRGDRRNKDLDIPAGGEATLLDAKRRSDSKSRSSRRSHRSEPREVGFDPVEVQQPPTAPPPKPTAKEVIGGLFKSVHGLIAARTAAMSGQDDAQPAEDDDEAARAARKAERAKRREKRAARRAARDEAERQAAQTAAEEEEEEERRREKEERKRKKRAEEDKARRAAEEAERQAREEKTRRATAAAEAQQRADAAMRSSRRRAISPTSSASDDDRKARPPPRRDEPDPQRVPWPTPSRNLGQRGGAGARNAGTAATAVFLAPAIWG</sequence>
<dbReference type="Proteomes" id="UP001342314">
    <property type="component" value="Unassembled WGS sequence"/>
</dbReference>
<dbReference type="AlphaFoldDB" id="A0AAV5GCZ5"/>
<feature type="compositionally biased region" description="Acidic residues" evidence="1">
    <location>
        <begin position="122"/>
        <end position="132"/>
    </location>
</feature>
<evidence type="ECO:0000313" key="3">
    <source>
        <dbReference type="Proteomes" id="UP001342314"/>
    </source>
</evidence>
<feature type="region of interest" description="Disordered" evidence="1">
    <location>
        <begin position="117"/>
        <end position="340"/>
    </location>
</feature>
<feature type="compositionally biased region" description="Low complexity" evidence="1">
    <location>
        <begin position="208"/>
        <end position="219"/>
    </location>
</feature>
<gene>
    <name evidence="2" type="ORF">Rhopal_001138-T1</name>
</gene>
<feature type="compositionally biased region" description="Basic and acidic residues" evidence="1">
    <location>
        <begin position="194"/>
        <end position="206"/>
    </location>
</feature>
<reference evidence="2 3" key="1">
    <citation type="submission" date="2021-12" db="EMBL/GenBank/DDBJ databases">
        <title>High titer production of polyol ester of fatty acids by Rhodotorula paludigena BS15 towards product separation-free biomass refinery.</title>
        <authorList>
            <person name="Mano J."/>
            <person name="Ono H."/>
            <person name="Tanaka T."/>
            <person name="Naito K."/>
            <person name="Sushida H."/>
            <person name="Ike M."/>
            <person name="Tokuyasu K."/>
            <person name="Kitaoka M."/>
        </authorList>
    </citation>
    <scope>NUCLEOTIDE SEQUENCE [LARGE SCALE GENOMIC DNA]</scope>
    <source>
        <strain evidence="2 3">BS15</strain>
    </source>
</reference>
<dbReference type="EMBL" id="BQKY01000002">
    <property type="protein sequence ID" value="GJN88173.1"/>
    <property type="molecule type" value="Genomic_DNA"/>
</dbReference>
<name>A0AAV5GCZ5_9BASI</name>
<organism evidence="2 3">
    <name type="scientific">Rhodotorula paludigena</name>
    <dbReference type="NCBI Taxonomy" id="86838"/>
    <lineage>
        <taxon>Eukaryota</taxon>
        <taxon>Fungi</taxon>
        <taxon>Dikarya</taxon>
        <taxon>Basidiomycota</taxon>
        <taxon>Pucciniomycotina</taxon>
        <taxon>Microbotryomycetes</taxon>
        <taxon>Sporidiobolales</taxon>
        <taxon>Sporidiobolaceae</taxon>
        <taxon>Rhodotorula</taxon>
    </lineage>
</organism>
<feature type="region of interest" description="Disordered" evidence="1">
    <location>
        <begin position="355"/>
        <end position="520"/>
    </location>
</feature>
<accession>A0AAV5GCZ5</accession>
<feature type="compositionally biased region" description="Basic and acidic residues" evidence="1">
    <location>
        <begin position="226"/>
        <end position="242"/>
    </location>
</feature>
<feature type="compositionally biased region" description="Basic residues" evidence="1">
    <location>
        <begin position="380"/>
        <end position="392"/>
    </location>
</feature>
<evidence type="ECO:0000256" key="1">
    <source>
        <dbReference type="SAM" id="MobiDB-lite"/>
    </source>
</evidence>
<protein>
    <submittedName>
        <fullName evidence="2">Uncharacterized protein</fullName>
    </submittedName>
</protein>
<feature type="compositionally biased region" description="Basic and acidic residues" evidence="1">
    <location>
        <begin position="253"/>
        <end position="281"/>
    </location>
</feature>
<evidence type="ECO:0000313" key="2">
    <source>
        <dbReference type="EMBL" id="GJN88173.1"/>
    </source>
</evidence>
<proteinExistence type="predicted"/>